<evidence type="ECO:0000256" key="1">
    <source>
        <dbReference type="ARBA" id="ARBA00023012"/>
    </source>
</evidence>
<keyword evidence="4" id="KW-0418">Kinase</keyword>
<evidence type="ECO:0000256" key="2">
    <source>
        <dbReference type="PROSITE-ProRule" id="PRU00110"/>
    </source>
</evidence>
<dbReference type="RefSeq" id="WP_101459292.1">
    <property type="nucleotide sequence ID" value="NZ_CP025408.1"/>
</dbReference>
<keyword evidence="4" id="KW-0808">Transferase</keyword>
<evidence type="ECO:0000259" key="3">
    <source>
        <dbReference type="PROSITE" id="PS50894"/>
    </source>
</evidence>
<feature type="domain" description="HPt" evidence="3">
    <location>
        <begin position="11"/>
        <end position="106"/>
    </location>
</feature>
<accession>A0A2K9EH27</accession>
<protein>
    <submittedName>
        <fullName evidence="4">Histidine kinase</fullName>
    </submittedName>
</protein>
<reference evidence="4 5" key="1">
    <citation type="submission" date="2017-12" db="EMBL/GenBank/DDBJ databases">
        <authorList>
            <person name="Hurst M.R.H."/>
        </authorList>
    </citation>
    <scope>NUCLEOTIDE SEQUENCE [LARGE SCALE GENOMIC DNA]</scope>
    <source>
        <strain evidence="4 5">BM15</strain>
    </source>
</reference>
<dbReference type="PROSITE" id="PS50894">
    <property type="entry name" value="HPT"/>
    <property type="match status" value="1"/>
</dbReference>
<gene>
    <name evidence="4" type="ORF">CUV01_03775</name>
</gene>
<dbReference type="EMBL" id="CP025408">
    <property type="protein sequence ID" value="AUH32617.1"/>
    <property type="molecule type" value="Genomic_DNA"/>
</dbReference>
<dbReference type="InterPro" id="IPR036641">
    <property type="entry name" value="HPT_dom_sf"/>
</dbReference>
<keyword evidence="1" id="KW-0902">Two-component regulatory system</keyword>
<evidence type="ECO:0000313" key="4">
    <source>
        <dbReference type="EMBL" id="AUH32617.1"/>
    </source>
</evidence>
<dbReference type="OrthoDB" id="7867809at2"/>
<keyword evidence="2" id="KW-0597">Phosphoprotein</keyword>
<proteinExistence type="predicted"/>
<dbReference type="GO" id="GO:0004672">
    <property type="term" value="F:protein kinase activity"/>
    <property type="evidence" value="ECO:0007669"/>
    <property type="project" value="UniProtKB-ARBA"/>
</dbReference>
<feature type="modified residue" description="Phosphohistidine" evidence="2">
    <location>
        <position position="50"/>
    </location>
</feature>
<dbReference type="SUPFAM" id="SSF47226">
    <property type="entry name" value="Histidine-containing phosphotransfer domain, HPT domain"/>
    <property type="match status" value="1"/>
</dbReference>
<dbReference type="CDD" id="cd00088">
    <property type="entry name" value="HPT"/>
    <property type="match status" value="1"/>
</dbReference>
<name>A0A2K9EH27_9RHOB</name>
<dbReference type="Gene3D" id="1.20.120.160">
    <property type="entry name" value="HPT domain"/>
    <property type="match status" value="1"/>
</dbReference>
<dbReference type="Pfam" id="PF01627">
    <property type="entry name" value="Hpt"/>
    <property type="match status" value="1"/>
</dbReference>
<keyword evidence="5" id="KW-1185">Reference proteome</keyword>
<dbReference type="InterPro" id="IPR008207">
    <property type="entry name" value="Sig_transdc_His_kin_Hpt_dom"/>
</dbReference>
<dbReference type="AlphaFoldDB" id="A0A2K9EH27"/>
<organism evidence="4 5">
    <name type="scientific">Paracoccus tegillarcae</name>
    <dbReference type="NCBI Taxonomy" id="1529068"/>
    <lineage>
        <taxon>Bacteria</taxon>
        <taxon>Pseudomonadati</taxon>
        <taxon>Pseudomonadota</taxon>
        <taxon>Alphaproteobacteria</taxon>
        <taxon>Rhodobacterales</taxon>
        <taxon>Paracoccaceae</taxon>
        <taxon>Paracoccus</taxon>
    </lineage>
</organism>
<sequence>MIDWNRVSALRDEVGPSEFEPVLELFLDEIEGLVMLLSMDDPAKLARDLHFLKGSACNLGFDAFATLCDDYEARIGRGELKNISLDEIVICYSLTKQMFIRDLPRVTEDNQQGRADTA</sequence>
<evidence type="ECO:0000313" key="5">
    <source>
        <dbReference type="Proteomes" id="UP000233742"/>
    </source>
</evidence>
<dbReference type="GO" id="GO:0000160">
    <property type="term" value="P:phosphorelay signal transduction system"/>
    <property type="evidence" value="ECO:0007669"/>
    <property type="project" value="UniProtKB-KW"/>
</dbReference>
<dbReference type="KEGG" id="paro:CUV01_03775"/>
<dbReference type="Proteomes" id="UP000233742">
    <property type="component" value="Chromosome"/>
</dbReference>